<dbReference type="Pfam" id="PF00012">
    <property type="entry name" value="HSP70"/>
    <property type="match status" value="1"/>
</dbReference>
<keyword evidence="3" id="KW-0067">ATP-binding</keyword>
<proteinExistence type="inferred from homology"/>
<organism evidence="4 5">
    <name type="scientific">Pirellula staleyi (strain ATCC 27377 / DSM 6068 / ICPB 4128)</name>
    <name type="common">Pirella staleyi</name>
    <dbReference type="NCBI Taxonomy" id="530564"/>
    <lineage>
        <taxon>Bacteria</taxon>
        <taxon>Pseudomonadati</taxon>
        <taxon>Planctomycetota</taxon>
        <taxon>Planctomycetia</taxon>
        <taxon>Pirellulales</taxon>
        <taxon>Pirellulaceae</taxon>
        <taxon>Pirellula</taxon>
    </lineage>
</organism>
<dbReference type="Gene3D" id="3.30.420.40">
    <property type="match status" value="2"/>
</dbReference>
<accession>D2R0M8</accession>
<protein>
    <submittedName>
        <fullName evidence="4">DnaK-related protein</fullName>
    </submittedName>
</protein>
<comment type="similarity">
    <text evidence="1">Belongs to the heat shock protein 70 family.</text>
</comment>
<dbReference type="PRINTS" id="PR00301">
    <property type="entry name" value="HEATSHOCK70"/>
</dbReference>
<dbReference type="CDD" id="cd10170">
    <property type="entry name" value="ASKHA_NBD_HSP70"/>
    <property type="match status" value="1"/>
</dbReference>
<evidence type="ECO:0000256" key="2">
    <source>
        <dbReference type="ARBA" id="ARBA00022741"/>
    </source>
</evidence>
<evidence type="ECO:0000256" key="1">
    <source>
        <dbReference type="ARBA" id="ARBA00007381"/>
    </source>
</evidence>
<dbReference type="PANTHER" id="PTHR42749">
    <property type="entry name" value="CELL SHAPE-DETERMINING PROTEIN MREB"/>
    <property type="match status" value="1"/>
</dbReference>
<evidence type="ECO:0000313" key="5">
    <source>
        <dbReference type="Proteomes" id="UP000001887"/>
    </source>
</evidence>
<dbReference type="HOGENOM" id="CLU_013948_0_0_0"/>
<dbReference type="InterPro" id="IPR013126">
    <property type="entry name" value="Hsp_70_fam"/>
</dbReference>
<dbReference type="EMBL" id="CP001848">
    <property type="protein sequence ID" value="ADB16626.1"/>
    <property type="molecule type" value="Genomic_DNA"/>
</dbReference>
<dbReference type="InterPro" id="IPR043129">
    <property type="entry name" value="ATPase_NBD"/>
</dbReference>
<dbReference type="Proteomes" id="UP000001887">
    <property type="component" value="Chromosome"/>
</dbReference>
<sequence>MSALGGPTTDELSLERAPSRYVVGIDLGTTNSAVCYVDCERNTSRVEVLAIPQFTAANVVEKLDTLPSFLYQPAADRAALGKLPWNDDSQPIVGAMARDAGAISAGRVISSAKSWLCHRGVDRLADVLPWQAAPDVERMSPVEASSRYLAHIRAAWNHQFKGAPLEEQEIVLTLPASFDEVARELTISAAQRAGLPRVVLLEEPQAAFYAWIAKHRDTWQAELKVGQKILICDVGGGTTDFTLIRVRQDETGQIQLHRIAVGDHLILGGDNFDLALAKHLEEKLAATKGLDARQWDTLLRASRSSKEELLSQASPTERTISIASGGSRLIGGSLQTTITRDEAATLLVEGFFPKVPRDARPQARRSGFQEFGLPYAADPAITRYLAQFLARHRYADVDPPADPQAIPTPPLDPAKPDLVLLNGGVFSSPLLVSRLLETIGEWFTGDRATPWQPRLLDNDRLDLAVARGAAYYGLVRRGLGVKIAASLARSYYLGLEGTPPQAICLVPGSAQPGETITLKQPALELLVSQPAQFPLFVSSLRLADRAGEVLPIDPEQMSALPPIRTALKTRTRGERGTIAVHLNVLLTEIGTLELWCSEAEGERQWRLEFDVRSATETDAEAHESAAEAQGFIEESAWKAIYSVLEGTFGTGREHPDSLIKRLVEAAGSDREQWPTSLLRRIWEALIALEEGRRRSPAHEARWLNLLGYALRPGYGLAVDDWRVAETWKLVHGKLAHGVPTSRTESLILWRRIAGGFTAGQQKAISQPMLTTLKAFHKRATSAGKSSEPMLSPHESIELVRLVGSLELLDVPTKITLGQMFLELLGRPKLANIRAALAWSIGRLGSRVPVYGPLNTVLPASEVATWLEKLLATAPLDVPLQLAIVQLARKTDDRFRDISGALRTTIAAQLTASGASDESLKLVEQGGDLDSLQQRHVFGESLPIGLRIR</sequence>
<gene>
    <name evidence="4" type="ordered locus">Psta_1952</name>
</gene>
<dbReference type="OrthoDB" id="9760742at2"/>
<keyword evidence="5" id="KW-1185">Reference proteome</keyword>
<dbReference type="InterPro" id="IPR021030">
    <property type="entry name" value="DUF3731"/>
</dbReference>
<dbReference type="Pfam" id="PF12531">
    <property type="entry name" value="DUF3731"/>
    <property type="match status" value="1"/>
</dbReference>
<dbReference type="PROSITE" id="PS00297">
    <property type="entry name" value="HSP70_1"/>
    <property type="match status" value="1"/>
</dbReference>
<dbReference type="AlphaFoldDB" id="D2R0M8"/>
<dbReference type="GO" id="GO:0140662">
    <property type="term" value="F:ATP-dependent protein folding chaperone"/>
    <property type="evidence" value="ECO:0007669"/>
    <property type="project" value="InterPro"/>
</dbReference>
<name>D2R0M8_PIRSD</name>
<evidence type="ECO:0000313" key="4">
    <source>
        <dbReference type="EMBL" id="ADB16626.1"/>
    </source>
</evidence>
<keyword evidence="2" id="KW-0547">Nucleotide-binding</keyword>
<dbReference type="PANTHER" id="PTHR42749:SF1">
    <property type="entry name" value="CELL SHAPE-DETERMINING PROTEIN MREB"/>
    <property type="match status" value="1"/>
</dbReference>
<evidence type="ECO:0000256" key="3">
    <source>
        <dbReference type="ARBA" id="ARBA00022840"/>
    </source>
</evidence>
<dbReference type="eggNOG" id="COG0443">
    <property type="taxonomic scope" value="Bacteria"/>
</dbReference>
<dbReference type="InterPro" id="IPR018181">
    <property type="entry name" value="Heat_shock_70_CS"/>
</dbReference>
<dbReference type="SUPFAM" id="SSF53067">
    <property type="entry name" value="Actin-like ATPase domain"/>
    <property type="match status" value="2"/>
</dbReference>
<dbReference type="KEGG" id="psl:Psta_1952"/>
<reference evidence="4 5" key="1">
    <citation type="journal article" date="2009" name="Stand. Genomic Sci.">
        <title>Complete genome sequence of Pirellula staleyi type strain (ATCC 27377).</title>
        <authorList>
            <person name="Clum A."/>
            <person name="Tindall B.J."/>
            <person name="Sikorski J."/>
            <person name="Ivanova N."/>
            <person name="Mavrommatis K."/>
            <person name="Lucas S."/>
            <person name="Glavina del Rio T."/>
            <person name="Nolan M."/>
            <person name="Chen F."/>
            <person name="Tice H."/>
            <person name="Pitluck S."/>
            <person name="Cheng J.F."/>
            <person name="Chertkov O."/>
            <person name="Brettin T."/>
            <person name="Han C."/>
            <person name="Detter J.C."/>
            <person name="Kuske C."/>
            <person name="Bruce D."/>
            <person name="Goodwin L."/>
            <person name="Ovchinikova G."/>
            <person name="Pati A."/>
            <person name="Mikhailova N."/>
            <person name="Chen A."/>
            <person name="Palaniappan K."/>
            <person name="Land M."/>
            <person name="Hauser L."/>
            <person name="Chang Y.J."/>
            <person name="Jeffries C.D."/>
            <person name="Chain P."/>
            <person name="Rohde M."/>
            <person name="Goker M."/>
            <person name="Bristow J."/>
            <person name="Eisen J.A."/>
            <person name="Markowitz V."/>
            <person name="Hugenholtz P."/>
            <person name="Kyrpides N.C."/>
            <person name="Klenk H.P."/>
            <person name="Lapidus A."/>
        </authorList>
    </citation>
    <scope>NUCLEOTIDE SEQUENCE [LARGE SCALE GENOMIC DNA]</scope>
    <source>
        <strain evidence="5">ATCC 27377 / DSM 6068 / ICPB 4128</strain>
    </source>
</reference>
<dbReference type="STRING" id="530564.Psta_1952"/>
<dbReference type="GO" id="GO:0005524">
    <property type="term" value="F:ATP binding"/>
    <property type="evidence" value="ECO:0007669"/>
    <property type="project" value="UniProtKB-KW"/>
</dbReference>